<dbReference type="RefSeq" id="WP_145190279.1">
    <property type="nucleotide sequence ID" value="NZ_CP036290.1"/>
</dbReference>
<dbReference type="AlphaFoldDB" id="A0A518D394"/>
<feature type="region of interest" description="Disordered" evidence="1">
    <location>
        <begin position="136"/>
        <end position="159"/>
    </location>
</feature>
<proteinExistence type="predicted"/>
<evidence type="ECO:0000313" key="2">
    <source>
        <dbReference type="EMBL" id="QDU85951.1"/>
    </source>
</evidence>
<feature type="compositionally biased region" description="Basic and acidic residues" evidence="1">
    <location>
        <begin position="68"/>
        <end position="78"/>
    </location>
</feature>
<gene>
    <name evidence="2" type="ORF">Pla163_30980</name>
</gene>
<evidence type="ECO:0000256" key="1">
    <source>
        <dbReference type="SAM" id="MobiDB-lite"/>
    </source>
</evidence>
<evidence type="ECO:0000313" key="3">
    <source>
        <dbReference type="Proteomes" id="UP000319342"/>
    </source>
</evidence>
<feature type="compositionally biased region" description="Basic and acidic residues" evidence="1">
    <location>
        <begin position="48"/>
        <end position="60"/>
    </location>
</feature>
<accession>A0A518D394</accession>
<dbReference type="EMBL" id="CP036290">
    <property type="protein sequence ID" value="QDU85951.1"/>
    <property type="molecule type" value="Genomic_DNA"/>
</dbReference>
<dbReference type="OrthoDB" id="287710at2"/>
<name>A0A518D394_9BACT</name>
<dbReference type="Proteomes" id="UP000319342">
    <property type="component" value="Chromosome"/>
</dbReference>
<keyword evidence="3" id="KW-1185">Reference proteome</keyword>
<sequence length="283" mass="31101">MKPVGIVFIVLNLILAAAFLGYTSHAHDVNKGWKDAHDTLQQEFEAEKARSANEASELRTEVATAEETSDKFREERDSARSLLDAANVELADLRDDNDELRSQVAGINSTLDSFRTDIETANNLRIEAQEARVAAEEERDAAKDTAAAAVTAQRNAEDEQRRLEQSLANLDLRHSELMAARDALQVQHDMLIALTGTDPADISSVPPIPATVVDLSHDINPGLVVLNVGKNRDVKRGMTFQIYRDGTYKGEVRVDNVDETMCSALIVLDNGITQGDSANTRLY</sequence>
<organism evidence="2 3">
    <name type="scientific">Rohdeia mirabilis</name>
    <dbReference type="NCBI Taxonomy" id="2528008"/>
    <lineage>
        <taxon>Bacteria</taxon>
        <taxon>Pseudomonadati</taxon>
        <taxon>Planctomycetota</taxon>
        <taxon>Planctomycetia</taxon>
        <taxon>Planctomycetia incertae sedis</taxon>
        <taxon>Rohdeia</taxon>
    </lineage>
</organism>
<feature type="compositionally biased region" description="Low complexity" evidence="1">
    <location>
        <begin position="144"/>
        <end position="154"/>
    </location>
</feature>
<protein>
    <submittedName>
        <fullName evidence="2">Uncharacterized protein</fullName>
    </submittedName>
</protein>
<reference evidence="2 3" key="1">
    <citation type="submission" date="2019-02" db="EMBL/GenBank/DDBJ databases">
        <title>Deep-cultivation of Planctomycetes and their phenomic and genomic characterization uncovers novel biology.</title>
        <authorList>
            <person name="Wiegand S."/>
            <person name="Jogler M."/>
            <person name="Boedeker C."/>
            <person name="Pinto D."/>
            <person name="Vollmers J."/>
            <person name="Rivas-Marin E."/>
            <person name="Kohn T."/>
            <person name="Peeters S.H."/>
            <person name="Heuer A."/>
            <person name="Rast P."/>
            <person name="Oberbeckmann S."/>
            <person name="Bunk B."/>
            <person name="Jeske O."/>
            <person name="Meyerdierks A."/>
            <person name="Storesund J.E."/>
            <person name="Kallscheuer N."/>
            <person name="Luecker S."/>
            <person name="Lage O.M."/>
            <person name="Pohl T."/>
            <person name="Merkel B.J."/>
            <person name="Hornburger P."/>
            <person name="Mueller R.-W."/>
            <person name="Bruemmer F."/>
            <person name="Labrenz M."/>
            <person name="Spormann A.M."/>
            <person name="Op den Camp H."/>
            <person name="Overmann J."/>
            <person name="Amann R."/>
            <person name="Jetten M.S.M."/>
            <person name="Mascher T."/>
            <person name="Medema M.H."/>
            <person name="Devos D.P."/>
            <person name="Kaster A.-K."/>
            <person name="Ovreas L."/>
            <person name="Rohde M."/>
            <person name="Galperin M.Y."/>
            <person name="Jogler C."/>
        </authorList>
    </citation>
    <scope>NUCLEOTIDE SEQUENCE [LARGE SCALE GENOMIC DNA]</scope>
    <source>
        <strain evidence="2 3">Pla163</strain>
    </source>
</reference>
<feature type="region of interest" description="Disordered" evidence="1">
    <location>
        <begin position="48"/>
        <end position="78"/>
    </location>
</feature>